<dbReference type="OMA" id="KVWASHE"/>
<reference evidence="3" key="2">
    <citation type="submission" date="2021-05" db="UniProtKB">
        <authorList>
            <consortium name="EnsemblPlants"/>
        </authorList>
    </citation>
    <scope>IDENTIFICATION</scope>
    <source>
        <strain evidence="3">subsp. malaccensis</strain>
    </source>
</reference>
<dbReference type="EMBL" id="HG996474">
    <property type="protein sequence ID" value="CAG1836059.1"/>
    <property type="molecule type" value="Genomic_DNA"/>
</dbReference>
<dbReference type="InParanoid" id="A0A804KM67"/>
<dbReference type="FunCoup" id="A0A804KM67">
    <property type="interactions" value="114"/>
</dbReference>
<keyword evidence="4" id="KW-1185">Reference proteome</keyword>
<sequence length="532" mass="58210">MSLPIQTSFKLPSPLPSWPPGGEFAQGIIDLGGLEVCQVSTFTQVWATHEGGQDGLGATFFKPSTVPSGFSVLGYYAQPNNQPLFGWVLVGRGSGDGNTLAQPSDYTLVWSSESSNINQDGRGYFWLPTPPEGYHAVGLVVTNSSEKPSVEEVRCVRSDLTDEPESDAYIWSTDGFSVDSLRPATRGINALGVPVGTFIARTNGAATSATLACLKNREANFSSMPNLRQVEALMQAYSPWIYFHPDEVYLPSSVSWFFDNGALLYQKGNQNPTPIDSGGSNLPQGDSNDGAYWIDLPADDGQKNKIKKGDISSTKLYLHIKPMLGATFTDVVIWIFYPFNGPAKAKLGLFNVSLGKIGEHVGDWEQLTLRISNFTGELRRLYFAEHSSGTWVDASQLDFPEGNKPVGYSSLHGHAMYSKPGLVLQGNSKLGIGIRNDTAKGNSFDSGRSFEVVAAEYMGSAVTEPAWLNYMREWGPKISYDISNELKKVEKLLPGKFRSRLESIINSLPDEVLREEGPTGPKEKRSWAMDEN</sequence>
<feature type="region of interest" description="Disordered" evidence="1">
    <location>
        <begin position="512"/>
        <end position="532"/>
    </location>
</feature>
<evidence type="ECO:0000256" key="1">
    <source>
        <dbReference type="SAM" id="MobiDB-lite"/>
    </source>
</evidence>
<organism evidence="3 4">
    <name type="scientific">Musa acuminata subsp. malaccensis</name>
    <name type="common">Wild banana</name>
    <name type="synonym">Musa malaccensis</name>
    <dbReference type="NCBI Taxonomy" id="214687"/>
    <lineage>
        <taxon>Eukaryota</taxon>
        <taxon>Viridiplantae</taxon>
        <taxon>Streptophyta</taxon>
        <taxon>Embryophyta</taxon>
        <taxon>Tracheophyta</taxon>
        <taxon>Spermatophyta</taxon>
        <taxon>Magnoliopsida</taxon>
        <taxon>Liliopsida</taxon>
        <taxon>Zingiberales</taxon>
        <taxon>Musaceae</taxon>
        <taxon>Musa</taxon>
    </lineage>
</organism>
<protein>
    <submittedName>
        <fullName evidence="2">(wild Malaysian banana) hypothetical protein</fullName>
    </submittedName>
</protein>
<dbReference type="PANTHER" id="PTHR48152:SF3">
    <property type="entry name" value="DUF946 FAMILY PROTEIN (DUF946)"/>
    <property type="match status" value="1"/>
</dbReference>
<evidence type="ECO:0000313" key="3">
    <source>
        <dbReference type="EnsemblPlants" id="Ma09_p21660.1"/>
    </source>
</evidence>
<dbReference type="Gramene" id="Ma09_t21660.1">
    <property type="protein sequence ID" value="Ma09_p21660.1"/>
    <property type="gene ID" value="Ma09_g21660"/>
</dbReference>
<gene>
    <name evidence="2" type="ORF">GSMUA_240280.1</name>
</gene>
<proteinExistence type="predicted"/>
<accession>A0A804KM67</accession>
<name>A0A804KM67_MUSAM</name>
<dbReference type="Proteomes" id="UP000012960">
    <property type="component" value="Unplaced"/>
</dbReference>
<reference evidence="2" key="1">
    <citation type="submission" date="2021-03" db="EMBL/GenBank/DDBJ databases">
        <authorList>
            <consortium name="Genoscope - CEA"/>
            <person name="William W."/>
        </authorList>
    </citation>
    <scope>NUCLEOTIDE SEQUENCE</scope>
    <source>
        <strain evidence="2">Doubled-haploid Pahang</strain>
    </source>
</reference>
<evidence type="ECO:0000313" key="4">
    <source>
        <dbReference type="Proteomes" id="UP000012960"/>
    </source>
</evidence>
<evidence type="ECO:0000313" key="2">
    <source>
        <dbReference type="EMBL" id="CAG1836059.1"/>
    </source>
</evidence>
<dbReference type="InterPro" id="IPR009291">
    <property type="entry name" value="Vps62"/>
</dbReference>
<dbReference type="EnsemblPlants" id="Ma09_t21660.1">
    <property type="protein sequence ID" value="Ma09_p21660.1"/>
    <property type="gene ID" value="Ma09_g21660"/>
</dbReference>
<dbReference type="PANTHER" id="PTHR48152">
    <property type="entry name" value="F1C9.34 PROTEIN"/>
    <property type="match status" value="1"/>
</dbReference>
<dbReference type="Pfam" id="PF06101">
    <property type="entry name" value="Vps62"/>
    <property type="match status" value="1"/>
</dbReference>
<dbReference type="AlphaFoldDB" id="A0A804KM67"/>